<dbReference type="AlphaFoldDB" id="A0A6B1YHD5"/>
<dbReference type="Gene3D" id="2.40.160.180">
    <property type="entry name" value="Carbohydrate-selective porin OprB"/>
    <property type="match status" value="1"/>
</dbReference>
<dbReference type="GO" id="GO:0008643">
    <property type="term" value="P:carbohydrate transport"/>
    <property type="evidence" value="ECO:0007669"/>
    <property type="project" value="InterPro"/>
</dbReference>
<organism evidence="3 4">
    <name type="scientific">Pseudomonas aeruginosa</name>
    <dbReference type="NCBI Taxonomy" id="287"/>
    <lineage>
        <taxon>Bacteria</taxon>
        <taxon>Pseudomonadati</taxon>
        <taxon>Pseudomonadota</taxon>
        <taxon>Gammaproteobacteria</taxon>
        <taxon>Pseudomonadales</taxon>
        <taxon>Pseudomonadaceae</taxon>
        <taxon>Pseudomonas</taxon>
    </lineage>
</organism>
<dbReference type="GO" id="GO:0015288">
    <property type="term" value="F:porin activity"/>
    <property type="evidence" value="ECO:0007669"/>
    <property type="project" value="InterPro"/>
</dbReference>
<name>A0A6B1YHD5_PSEAI</name>
<comment type="similarity">
    <text evidence="1 2">Belongs to the OprB family.</text>
</comment>
<feature type="chain" id="PRO_5025710996" evidence="2">
    <location>
        <begin position="30"/>
        <end position="212"/>
    </location>
</feature>
<dbReference type="InterPro" id="IPR007049">
    <property type="entry name" value="Carb-sel_porin_OprB"/>
</dbReference>
<dbReference type="RefSeq" id="WP_185833032.1">
    <property type="nucleotide sequence ID" value="NZ_JBIDIV010000018.1"/>
</dbReference>
<dbReference type="PANTHER" id="PTHR37944">
    <property type="entry name" value="PORIN B"/>
    <property type="match status" value="1"/>
</dbReference>
<proteinExistence type="inferred from homology"/>
<reference evidence="3" key="1">
    <citation type="submission" date="2020-01" db="EMBL/GenBank/DDBJ databases">
        <title>Bacteria Cultured from War Wounds Associated with the Conflict in Eastern Ukraine.</title>
        <authorList>
            <person name="Snesrud E."/>
            <person name="Galac M.R."/>
            <person name="Mc Gann P."/>
            <person name="Valentine K."/>
            <person name="Viacheslav K."/>
        </authorList>
    </citation>
    <scope>NUCLEOTIDE SEQUENCE</scope>
    <source>
        <strain evidence="3">VNMU148</strain>
    </source>
</reference>
<evidence type="ECO:0000256" key="1">
    <source>
        <dbReference type="ARBA" id="ARBA00008769"/>
    </source>
</evidence>
<dbReference type="Proteomes" id="UP000644192">
    <property type="component" value="Unassembled WGS sequence"/>
</dbReference>
<comment type="caution">
    <text evidence="3">The sequence shown here is derived from an EMBL/GenBank/DDBJ whole genome shotgun (WGS) entry which is preliminary data.</text>
</comment>
<evidence type="ECO:0000313" key="4">
    <source>
        <dbReference type="Proteomes" id="UP000644192"/>
    </source>
</evidence>
<dbReference type="InterPro" id="IPR052932">
    <property type="entry name" value="OprB_Porin"/>
</dbReference>
<evidence type="ECO:0000256" key="2">
    <source>
        <dbReference type="RuleBase" id="RU363072"/>
    </source>
</evidence>
<dbReference type="EMBL" id="WXZT01000028">
    <property type="protein sequence ID" value="MZZ16421.1"/>
    <property type="molecule type" value="Genomic_DNA"/>
</dbReference>
<gene>
    <name evidence="3" type="ORF">GUL26_29580</name>
</gene>
<feature type="signal peptide" evidence="2">
    <location>
        <begin position="1"/>
        <end position="29"/>
    </location>
</feature>
<sequence>MKSHLLRPALRPVAGGLLSASLLCNAVHAAEAFSPNSKWMLGDWGGKRTELLEKGYDFKLEYVGEAAANLDGGYDDDKTGRYTDQFALGVHMDLEKILGWKATEFQFTVTERNGKNLSNDRIGDPRAGHISSVQEVWGRGQTWRLTQLWLKQQYFDGALDVKFGRFGEGEDFNSFPCDFQNLAFCGSQVGNWAGSIWYNWPVSQWALRVKYN</sequence>
<dbReference type="PANTHER" id="PTHR37944:SF1">
    <property type="entry name" value="PORIN B"/>
    <property type="match status" value="1"/>
</dbReference>
<dbReference type="Pfam" id="PF04966">
    <property type="entry name" value="OprB"/>
    <property type="match status" value="1"/>
</dbReference>
<protein>
    <submittedName>
        <fullName evidence="3">Porin</fullName>
    </submittedName>
</protein>
<feature type="non-terminal residue" evidence="3">
    <location>
        <position position="212"/>
    </location>
</feature>
<dbReference type="InterPro" id="IPR038673">
    <property type="entry name" value="OprB_sf"/>
</dbReference>
<accession>A0A6B1YHD5</accession>
<dbReference type="GO" id="GO:0016020">
    <property type="term" value="C:membrane"/>
    <property type="evidence" value="ECO:0007669"/>
    <property type="project" value="InterPro"/>
</dbReference>
<evidence type="ECO:0000313" key="3">
    <source>
        <dbReference type="EMBL" id="MZZ16421.1"/>
    </source>
</evidence>
<keyword evidence="2" id="KW-0732">Signal</keyword>